<reference evidence="3 4" key="1">
    <citation type="submission" date="2021-06" db="EMBL/GenBank/DDBJ databases">
        <authorList>
            <person name="Kallberg Y."/>
            <person name="Tangrot J."/>
            <person name="Rosling A."/>
        </authorList>
    </citation>
    <scope>NUCLEOTIDE SEQUENCE [LARGE SCALE GENOMIC DNA]</scope>
    <source>
        <strain evidence="3 4">120-4 pot B 10/14</strain>
    </source>
</reference>
<evidence type="ECO:0000313" key="4">
    <source>
        <dbReference type="Proteomes" id="UP000789901"/>
    </source>
</evidence>
<feature type="non-terminal residue" evidence="3">
    <location>
        <position position="193"/>
    </location>
</feature>
<keyword evidence="1" id="KW-0862">Zinc</keyword>
<name>A0ABN7W869_GIGMA</name>
<accession>A0ABN7W869</accession>
<protein>
    <submittedName>
        <fullName evidence="3">25026_t:CDS:1</fullName>
    </submittedName>
</protein>
<organism evidence="3 4">
    <name type="scientific">Gigaspora margarita</name>
    <dbReference type="NCBI Taxonomy" id="4874"/>
    <lineage>
        <taxon>Eukaryota</taxon>
        <taxon>Fungi</taxon>
        <taxon>Fungi incertae sedis</taxon>
        <taxon>Mucoromycota</taxon>
        <taxon>Glomeromycotina</taxon>
        <taxon>Glomeromycetes</taxon>
        <taxon>Diversisporales</taxon>
        <taxon>Gigasporaceae</taxon>
        <taxon>Gigaspora</taxon>
    </lineage>
</organism>
<keyword evidence="1" id="KW-0863">Zinc-finger</keyword>
<evidence type="ECO:0000256" key="1">
    <source>
        <dbReference type="PROSITE-ProRule" id="PRU00325"/>
    </source>
</evidence>
<keyword evidence="4" id="KW-1185">Reference proteome</keyword>
<gene>
    <name evidence="3" type="ORF">GMARGA_LOCUS27065</name>
</gene>
<dbReference type="PANTHER" id="PTHR35385">
    <property type="entry name" value="PROTEIN B, PUTATIVE-RELATED-RELATED"/>
    <property type="match status" value="1"/>
</dbReference>
<dbReference type="InterPro" id="IPR007527">
    <property type="entry name" value="Znf_SWIM"/>
</dbReference>
<dbReference type="EMBL" id="CAJVQB010032552">
    <property type="protein sequence ID" value="CAG8818474.1"/>
    <property type="molecule type" value="Genomic_DNA"/>
</dbReference>
<dbReference type="PROSITE" id="PS50966">
    <property type="entry name" value="ZF_SWIM"/>
    <property type="match status" value="1"/>
</dbReference>
<feature type="domain" description="SWIM-type" evidence="2">
    <location>
        <begin position="140"/>
        <end position="171"/>
    </location>
</feature>
<keyword evidence="1" id="KW-0479">Metal-binding</keyword>
<dbReference type="PANTHER" id="PTHR35385:SF2">
    <property type="entry name" value="PROTEIN B, PUTATIVE-RELATED"/>
    <property type="match status" value="1"/>
</dbReference>
<feature type="non-terminal residue" evidence="3">
    <location>
        <position position="1"/>
    </location>
</feature>
<comment type="caution">
    <text evidence="3">The sequence shown here is derived from an EMBL/GenBank/DDBJ whole genome shotgun (WGS) entry which is preliminary data.</text>
</comment>
<evidence type="ECO:0000313" key="3">
    <source>
        <dbReference type="EMBL" id="CAG8818474.1"/>
    </source>
</evidence>
<proteinExistence type="predicted"/>
<evidence type="ECO:0000259" key="2">
    <source>
        <dbReference type="PROSITE" id="PS50966"/>
    </source>
</evidence>
<sequence length="193" mass="22012">EVRKKYLELFTNGHLLAIALHTYEDSIYICASNNQELVQLLANCAQNPDYSYVLNLFKQYCDEYLGGQNGALSLDLIVISDELAITLEKGFNLLKQLLLPYAFFGRGLDIELINIVEIQQFEIDLEFLVLSQEHGTNLLYTINIEICICTCFIRLSGAPCKHQGHISKDHSFYVSLHSYTSNEEELDINLIIQ</sequence>
<dbReference type="Proteomes" id="UP000789901">
    <property type="component" value="Unassembled WGS sequence"/>
</dbReference>